<accession>A0ABM0SGF3</accession>
<dbReference type="InterPro" id="IPR010255">
    <property type="entry name" value="Haem_peroxidase_sf"/>
</dbReference>
<dbReference type="PROSITE" id="PS50292">
    <property type="entry name" value="PEROXIDASE_3"/>
    <property type="match status" value="1"/>
</dbReference>
<feature type="coiled-coil region" evidence="2">
    <location>
        <begin position="205"/>
        <end position="232"/>
    </location>
</feature>
<evidence type="ECO:0000259" key="3">
    <source>
        <dbReference type="PROSITE" id="PS50184"/>
    </source>
</evidence>
<dbReference type="InterPro" id="IPR037120">
    <property type="entry name" value="Haem_peroxidase_sf_animal"/>
</dbReference>
<name>A0ABM0SGF3_GALVR</name>
<proteinExistence type="predicted"/>
<reference evidence="5" key="1">
    <citation type="submission" date="2025-08" db="UniProtKB">
        <authorList>
            <consortium name="RefSeq"/>
        </authorList>
    </citation>
    <scope>IDENTIFICATION</scope>
</reference>
<dbReference type="PANTHER" id="PTHR11475:SF38">
    <property type="entry name" value="OXIDOREDUCTASE PXDNL-RELATED"/>
    <property type="match status" value="1"/>
</dbReference>
<keyword evidence="2" id="KW-0175">Coiled coil</keyword>
<keyword evidence="4" id="KW-1185">Reference proteome</keyword>
<dbReference type="PROSITE" id="PS01208">
    <property type="entry name" value="VWFC_1"/>
    <property type="match status" value="1"/>
</dbReference>
<evidence type="ECO:0000256" key="1">
    <source>
        <dbReference type="ARBA" id="ARBA00023319"/>
    </source>
</evidence>
<dbReference type="Pfam" id="PF23334">
    <property type="entry name" value="VWC2L_2nd"/>
    <property type="match status" value="1"/>
</dbReference>
<sequence length="298" mass="33141">MKKTKKTKTEMGMKKGKEKDGVLYGSPGDIDLWPALMVEDLIPGTRVGPTLMCLFVTQFQRLRDGDRFWYENPGVFTPAQLTQLKQASLGRVLCDNGDNIQHVQADVFVKAEYPQDYLSCSEIPKIDLQVWQDCCEGCRSRGQFRAFPAQSRRKRSARYSHPNKEGVDVSDLISRQQDNLYADEDSRNLMLLAETKFAQDFSNFALEIQKTISGLRDQIAQLEARLRRAGCTDGAGVPRKAGERWLKDCAACVCESGQVTCVVEACPPAPCSSPEYVKGTCCPVCRGGGMPADSPEKH</sequence>
<gene>
    <name evidence="5" type="primary">LOC103609394</name>
</gene>
<dbReference type="Gene3D" id="1.10.640.10">
    <property type="entry name" value="Haem peroxidase domain superfamily, animal type"/>
    <property type="match status" value="1"/>
</dbReference>
<organism evidence="4 5">
    <name type="scientific">Galeopterus variegatus</name>
    <name type="common">Malayan flying lemur</name>
    <name type="synonym">Cynocephalus variegatus</name>
    <dbReference type="NCBI Taxonomy" id="482537"/>
    <lineage>
        <taxon>Eukaryota</taxon>
        <taxon>Metazoa</taxon>
        <taxon>Chordata</taxon>
        <taxon>Craniata</taxon>
        <taxon>Vertebrata</taxon>
        <taxon>Euteleostomi</taxon>
        <taxon>Mammalia</taxon>
        <taxon>Eutheria</taxon>
        <taxon>Euarchontoglires</taxon>
        <taxon>Dermoptera</taxon>
        <taxon>Cynocephalidae</taxon>
        <taxon>Galeopterus</taxon>
    </lineage>
</organism>
<feature type="domain" description="VWFC" evidence="3">
    <location>
        <begin position="229"/>
        <end position="286"/>
    </location>
</feature>
<dbReference type="InterPro" id="IPR001007">
    <property type="entry name" value="VWF_dom"/>
</dbReference>
<dbReference type="SUPFAM" id="SSF48113">
    <property type="entry name" value="Heme-dependent peroxidases"/>
    <property type="match status" value="1"/>
</dbReference>
<dbReference type="Pfam" id="PF03098">
    <property type="entry name" value="An_peroxidase"/>
    <property type="match status" value="1"/>
</dbReference>
<dbReference type="InterPro" id="IPR019791">
    <property type="entry name" value="Haem_peroxidase_animal"/>
</dbReference>
<dbReference type="SUPFAM" id="SSF57603">
    <property type="entry name" value="FnI-like domain"/>
    <property type="match status" value="1"/>
</dbReference>
<evidence type="ECO:0000256" key="2">
    <source>
        <dbReference type="SAM" id="Coils"/>
    </source>
</evidence>
<dbReference type="PROSITE" id="PS50184">
    <property type="entry name" value="VWFC_2"/>
    <property type="match status" value="1"/>
</dbReference>
<evidence type="ECO:0000313" key="4">
    <source>
        <dbReference type="Proteomes" id="UP000694923"/>
    </source>
</evidence>
<keyword evidence="1" id="KW-0393">Immunoglobulin domain</keyword>
<evidence type="ECO:0000313" key="5">
    <source>
        <dbReference type="RefSeq" id="XP_008591944.1"/>
    </source>
</evidence>
<dbReference type="Gene3D" id="6.20.200.20">
    <property type="match status" value="1"/>
</dbReference>
<dbReference type="GeneID" id="103609394"/>
<dbReference type="PANTHER" id="PTHR11475">
    <property type="entry name" value="OXIDASE/PEROXIDASE"/>
    <property type="match status" value="1"/>
</dbReference>
<dbReference type="RefSeq" id="XP_008591944.1">
    <property type="nucleotide sequence ID" value="XM_008593722.1"/>
</dbReference>
<protein>
    <submittedName>
        <fullName evidence="5">Peroxidasin-like protein</fullName>
    </submittedName>
</protein>
<dbReference type="SMART" id="SM00214">
    <property type="entry name" value="VWC"/>
    <property type="match status" value="1"/>
</dbReference>
<dbReference type="Proteomes" id="UP000694923">
    <property type="component" value="Unplaced"/>
</dbReference>